<evidence type="ECO:0000313" key="3">
    <source>
        <dbReference type="Proteomes" id="UP000633365"/>
    </source>
</evidence>
<sequence>MKTLADNYSDEKTIDLVAECFDYAVNFCKTDGDDFWNYLVISGIAKQLEDGNPKFVLGHSAVEIVNMVFDKVNIPSDNTDYVAFERSPEYWAGWALAQYQIKSEQSYKKLHSLIGFSELIGMYQTLHEAPIEKFFDKMDKRTANQQIGLKRQRERMGLSQSSLSRISGVSLKTIQAYEQGQKDLKRAKLETLNLFADILACEIEDLF</sequence>
<dbReference type="AlphaFoldDB" id="A0A934WRG5"/>
<dbReference type="CDD" id="cd00093">
    <property type="entry name" value="HTH_XRE"/>
    <property type="match status" value="1"/>
</dbReference>
<feature type="domain" description="HTH cro/C1-type" evidence="1">
    <location>
        <begin position="149"/>
        <end position="206"/>
    </location>
</feature>
<dbReference type="SMART" id="SM00530">
    <property type="entry name" value="HTH_XRE"/>
    <property type="match status" value="1"/>
</dbReference>
<accession>A0A934WRG5</accession>
<protein>
    <submittedName>
        <fullName evidence="2">Helix-turn-helix transcriptional regulator</fullName>
    </submittedName>
</protein>
<dbReference type="Proteomes" id="UP000633365">
    <property type="component" value="Unassembled WGS sequence"/>
</dbReference>
<comment type="caution">
    <text evidence="2">The sequence shown here is derived from an EMBL/GenBank/DDBJ whole genome shotgun (WGS) entry which is preliminary data.</text>
</comment>
<dbReference type="Gene3D" id="1.10.260.40">
    <property type="entry name" value="lambda repressor-like DNA-binding domains"/>
    <property type="match status" value="1"/>
</dbReference>
<evidence type="ECO:0000259" key="1">
    <source>
        <dbReference type="PROSITE" id="PS50943"/>
    </source>
</evidence>
<gene>
    <name evidence="2" type="ORF">JKK62_06440</name>
</gene>
<dbReference type="InterPro" id="IPR010982">
    <property type="entry name" value="Lambda_DNA-bd_dom_sf"/>
</dbReference>
<keyword evidence="3" id="KW-1185">Reference proteome</keyword>
<dbReference type="InterPro" id="IPR001387">
    <property type="entry name" value="Cro/C1-type_HTH"/>
</dbReference>
<reference evidence="2" key="1">
    <citation type="submission" date="2021-01" db="EMBL/GenBank/DDBJ databases">
        <title>Genome public.</title>
        <authorList>
            <person name="Liu C."/>
            <person name="Sun Q."/>
        </authorList>
    </citation>
    <scope>NUCLEOTIDE SEQUENCE</scope>
    <source>
        <strain evidence="2">M6</strain>
    </source>
</reference>
<dbReference type="GO" id="GO:0003677">
    <property type="term" value="F:DNA binding"/>
    <property type="evidence" value="ECO:0007669"/>
    <property type="project" value="InterPro"/>
</dbReference>
<evidence type="ECO:0000313" key="2">
    <source>
        <dbReference type="EMBL" id="MBK6088297.1"/>
    </source>
</evidence>
<dbReference type="Pfam" id="PF01381">
    <property type="entry name" value="HTH_3"/>
    <property type="match status" value="1"/>
</dbReference>
<proteinExistence type="predicted"/>
<dbReference type="EMBL" id="JAEQMG010000048">
    <property type="protein sequence ID" value="MBK6088297.1"/>
    <property type="molecule type" value="Genomic_DNA"/>
</dbReference>
<organism evidence="2 3">
    <name type="scientific">Ruminococcus difficilis</name>
    <dbReference type="NCBI Taxonomy" id="2763069"/>
    <lineage>
        <taxon>Bacteria</taxon>
        <taxon>Bacillati</taxon>
        <taxon>Bacillota</taxon>
        <taxon>Clostridia</taxon>
        <taxon>Eubacteriales</taxon>
        <taxon>Oscillospiraceae</taxon>
        <taxon>Ruminococcus</taxon>
    </lineage>
</organism>
<dbReference type="PROSITE" id="PS50943">
    <property type="entry name" value="HTH_CROC1"/>
    <property type="match status" value="1"/>
</dbReference>
<name>A0A934WRG5_9FIRM</name>
<dbReference type="RefSeq" id="WP_201427196.1">
    <property type="nucleotide sequence ID" value="NZ_JAEQMG010000048.1"/>
</dbReference>
<dbReference type="SUPFAM" id="SSF47413">
    <property type="entry name" value="lambda repressor-like DNA-binding domains"/>
    <property type="match status" value="1"/>
</dbReference>